<keyword evidence="5" id="KW-1185">Reference proteome</keyword>
<dbReference type="EMBL" id="LKEA01000003">
    <property type="protein sequence ID" value="ROW10258.1"/>
    <property type="molecule type" value="Genomic_DNA"/>
</dbReference>
<organism evidence="4 5">
    <name type="scientific">Cytospora schulzeri</name>
    <dbReference type="NCBI Taxonomy" id="448051"/>
    <lineage>
        <taxon>Eukaryota</taxon>
        <taxon>Fungi</taxon>
        <taxon>Dikarya</taxon>
        <taxon>Ascomycota</taxon>
        <taxon>Pezizomycotina</taxon>
        <taxon>Sordariomycetes</taxon>
        <taxon>Sordariomycetidae</taxon>
        <taxon>Diaporthales</taxon>
        <taxon>Cytosporaceae</taxon>
        <taxon>Cytospora</taxon>
    </lineage>
</organism>
<feature type="region of interest" description="Disordered" evidence="3">
    <location>
        <begin position="1"/>
        <end position="29"/>
    </location>
</feature>
<proteinExistence type="inferred from homology"/>
<evidence type="ECO:0008006" key="6">
    <source>
        <dbReference type="Google" id="ProtNLM"/>
    </source>
</evidence>
<feature type="compositionally biased region" description="Basic and acidic residues" evidence="3">
    <location>
        <begin position="230"/>
        <end position="247"/>
    </location>
</feature>
<protein>
    <recommendedName>
        <fullName evidence="6">5'-hydroxyaverantin dehydrogenase</fullName>
    </recommendedName>
</protein>
<name>A0A423X379_9PEZI</name>
<evidence type="ECO:0000256" key="3">
    <source>
        <dbReference type="SAM" id="MobiDB-lite"/>
    </source>
</evidence>
<comment type="similarity">
    <text evidence="1">Belongs to the short-chain dehydrogenases/reductases (SDR) family.</text>
</comment>
<dbReference type="Proteomes" id="UP000283895">
    <property type="component" value="Unassembled WGS sequence"/>
</dbReference>
<gene>
    <name evidence="4" type="ORF">VMCG_01940</name>
</gene>
<dbReference type="Pfam" id="PF00106">
    <property type="entry name" value="adh_short"/>
    <property type="match status" value="2"/>
</dbReference>
<sequence>MAPLAPPDQNRLVEAVRQSPPVDLSRPYDPSTLRGKTILVTGGSSGLGAAFARHWAAHGANLIVGDINDAAGEALVAELRANPTRSGDGGGDGHGVEGGGGSGNDSGDAGENHHHHHHFVHVDVTSWSSQAALFQQAARLSPTGHLDAVVASAGISDRHGAATGLGFENPSGLDAPEPPAPDLRCIEVNLIGMMYTAHLALFWLQQDGRSPGEDAKGGNDSDVGAGTGGEDDKRKKKKNEERENEGIRVTTTRDRHFLMIGSYAGLTPCIPGVPEYVTSKHAVTGLFRSLRTLSHRQHLRQGVRVNMLCPYFVDTPILANEAMALLAGMALARLEDVVDAATRFMADDGYGGGGGDGSSSSGSGRISGRALVVGPRLSLLKGKNGGEEGGDVVRDLTAREDDDGDNDVVLVDEDLRRGRGQAVWECYAHDYDTVDFFIRRYIRVLNTVAAVRGWIGWARDLYHALFVRRNPDSSSRVG</sequence>
<evidence type="ECO:0000313" key="5">
    <source>
        <dbReference type="Proteomes" id="UP000283895"/>
    </source>
</evidence>
<dbReference type="GO" id="GO:0016491">
    <property type="term" value="F:oxidoreductase activity"/>
    <property type="evidence" value="ECO:0007669"/>
    <property type="project" value="UniProtKB-KW"/>
</dbReference>
<dbReference type="SUPFAM" id="SSF51735">
    <property type="entry name" value="NAD(P)-binding Rossmann-fold domains"/>
    <property type="match status" value="1"/>
</dbReference>
<dbReference type="InterPro" id="IPR002347">
    <property type="entry name" value="SDR_fam"/>
</dbReference>
<accession>A0A423X379</accession>
<evidence type="ECO:0000313" key="4">
    <source>
        <dbReference type="EMBL" id="ROW10258.1"/>
    </source>
</evidence>
<keyword evidence="2" id="KW-0560">Oxidoreductase</keyword>
<reference evidence="4 5" key="1">
    <citation type="submission" date="2015-09" db="EMBL/GenBank/DDBJ databases">
        <title>Host preference determinants of Valsa canker pathogens revealed by comparative genomics.</title>
        <authorList>
            <person name="Yin Z."/>
            <person name="Huang L."/>
        </authorList>
    </citation>
    <scope>NUCLEOTIDE SEQUENCE [LARGE SCALE GENOMIC DNA]</scope>
    <source>
        <strain evidence="4 5">03-1</strain>
    </source>
</reference>
<feature type="region of interest" description="Disordered" evidence="3">
    <location>
        <begin position="82"/>
        <end position="113"/>
    </location>
</feature>
<feature type="region of interest" description="Disordered" evidence="3">
    <location>
        <begin position="210"/>
        <end position="247"/>
    </location>
</feature>
<dbReference type="PANTHER" id="PTHR43180">
    <property type="entry name" value="3-OXOACYL-(ACYL-CARRIER-PROTEIN) REDUCTASE (AFU_ORTHOLOGUE AFUA_6G11210)"/>
    <property type="match status" value="1"/>
</dbReference>
<dbReference type="OrthoDB" id="498125at2759"/>
<feature type="compositionally biased region" description="Basic and acidic residues" evidence="3">
    <location>
        <begin position="210"/>
        <end position="219"/>
    </location>
</feature>
<dbReference type="Gene3D" id="3.40.50.720">
    <property type="entry name" value="NAD(P)-binding Rossmann-like Domain"/>
    <property type="match status" value="1"/>
</dbReference>
<dbReference type="PANTHER" id="PTHR43180:SF16">
    <property type="entry name" value="BACILYSIN BIOSYNTHESIS OXIDOREDUCTASE BACC"/>
    <property type="match status" value="1"/>
</dbReference>
<feature type="compositionally biased region" description="Gly residues" evidence="3">
    <location>
        <begin position="87"/>
        <end position="104"/>
    </location>
</feature>
<comment type="caution">
    <text evidence="4">The sequence shown here is derived from an EMBL/GenBank/DDBJ whole genome shotgun (WGS) entry which is preliminary data.</text>
</comment>
<dbReference type="AlphaFoldDB" id="A0A423X379"/>
<evidence type="ECO:0000256" key="1">
    <source>
        <dbReference type="ARBA" id="ARBA00006484"/>
    </source>
</evidence>
<evidence type="ECO:0000256" key="2">
    <source>
        <dbReference type="ARBA" id="ARBA00023002"/>
    </source>
</evidence>
<dbReference type="STRING" id="356882.A0A423X379"/>
<dbReference type="PRINTS" id="PR00081">
    <property type="entry name" value="GDHRDH"/>
</dbReference>
<dbReference type="InterPro" id="IPR036291">
    <property type="entry name" value="NAD(P)-bd_dom_sf"/>
</dbReference>